<sequence length="64" mass="7035">MMADDKSKRGAADRARVAAGEGYEVNYFARKHGITKQQAEDLIAKVGNDRENLNQAASKLKKAK</sequence>
<gene>
    <name evidence="2" type="ORF">ACFSC3_08305</name>
</gene>
<accession>A0ABW4NC22</accession>
<dbReference type="Pfam" id="PF12244">
    <property type="entry name" value="DUF3606"/>
    <property type="match status" value="1"/>
</dbReference>
<keyword evidence="3" id="KW-1185">Reference proteome</keyword>
<organism evidence="2 3">
    <name type="scientific">Sphingomonas floccifaciens</name>
    <dbReference type="NCBI Taxonomy" id="1844115"/>
    <lineage>
        <taxon>Bacteria</taxon>
        <taxon>Pseudomonadati</taxon>
        <taxon>Pseudomonadota</taxon>
        <taxon>Alphaproteobacteria</taxon>
        <taxon>Sphingomonadales</taxon>
        <taxon>Sphingomonadaceae</taxon>
        <taxon>Sphingomonas</taxon>
    </lineage>
</organism>
<dbReference type="InterPro" id="IPR022037">
    <property type="entry name" value="DUF3606"/>
</dbReference>
<proteinExistence type="predicted"/>
<comment type="caution">
    <text evidence="2">The sequence shown here is derived from an EMBL/GenBank/DDBJ whole genome shotgun (WGS) entry which is preliminary data.</text>
</comment>
<evidence type="ECO:0000256" key="1">
    <source>
        <dbReference type="SAM" id="Coils"/>
    </source>
</evidence>
<protein>
    <submittedName>
        <fullName evidence="2">DUF3606 domain-containing protein</fullName>
    </submittedName>
</protein>
<dbReference type="Proteomes" id="UP001597283">
    <property type="component" value="Unassembled WGS sequence"/>
</dbReference>
<evidence type="ECO:0000313" key="2">
    <source>
        <dbReference type="EMBL" id="MFD1787571.1"/>
    </source>
</evidence>
<reference evidence="3" key="1">
    <citation type="journal article" date="2019" name="Int. J. Syst. Evol. Microbiol.">
        <title>The Global Catalogue of Microorganisms (GCM) 10K type strain sequencing project: providing services to taxonomists for standard genome sequencing and annotation.</title>
        <authorList>
            <consortium name="The Broad Institute Genomics Platform"/>
            <consortium name="The Broad Institute Genome Sequencing Center for Infectious Disease"/>
            <person name="Wu L."/>
            <person name="Ma J."/>
        </authorList>
    </citation>
    <scope>NUCLEOTIDE SEQUENCE [LARGE SCALE GENOMIC DNA]</scope>
    <source>
        <strain evidence="3">Q85</strain>
    </source>
</reference>
<keyword evidence="1" id="KW-0175">Coiled coil</keyword>
<feature type="coiled-coil region" evidence="1">
    <location>
        <begin position="36"/>
        <end position="63"/>
    </location>
</feature>
<name>A0ABW4NC22_9SPHN</name>
<evidence type="ECO:0000313" key="3">
    <source>
        <dbReference type="Proteomes" id="UP001597283"/>
    </source>
</evidence>
<dbReference type="EMBL" id="JBHUFC010000003">
    <property type="protein sequence ID" value="MFD1787571.1"/>
    <property type="molecule type" value="Genomic_DNA"/>
</dbReference>